<dbReference type="Proteomes" id="UP000002051">
    <property type="component" value="Chromosome 4"/>
</dbReference>
<dbReference type="EMBL" id="CM001220">
    <property type="protein sequence ID" value="KEH30466.1"/>
    <property type="molecule type" value="Genomic_DNA"/>
</dbReference>
<reference evidence="2" key="3">
    <citation type="submission" date="2015-04" db="UniProtKB">
        <authorList>
            <consortium name="EnsemblPlants"/>
        </authorList>
    </citation>
    <scope>IDENTIFICATION</scope>
    <source>
        <strain evidence="2">cv. Jemalong A17</strain>
    </source>
</reference>
<reference evidence="1 3" key="1">
    <citation type="journal article" date="2011" name="Nature">
        <title>The Medicago genome provides insight into the evolution of rhizobial symbioses.</title>
        <authorList>
            <person name="Young N.D."/>
            <person name="Debelle F."/>
            <person name="Oldroyd G.E."/>
            <person name="Geurts R."/>
            <person name="Cannon S.B."/>
            <person name="Udvardi M.K."/>
            <person name="Benedito V.A."/>
            <person name="Mayer K.F."/>
            <person name="Gouzy J."/>
            <person name="Schoof H."/>
            <person name="Van de Peer Y."/>
            <person name="Proost S."/>
            <person name="Cook D.R."/>
            <person name="Meyers B.C."/>
            <person name="Spannagl M."/>
            <person name="Cheung F."/>
            <person name="De Mita S."/>
            <person name="Krishnakumar V."/>
            <person name="Gundlach H."/>
            <person name="Zhou S."/>
            <person name="Mudge J."/>
            <person name="Bharti A.K."/>
            <person name="Murray J.D."/>
            <person name="Naoumkina M.A."/>
            <person name="Rosen B."/>
            <person name="Silverstein K.A."/>
            <person name="Tang H."/>
            <person name="Rombauts S."/>
            <person name="Zhao P.X."/>
            <person name="Zhou P."/>
            <person name="Barbe V."/>
            <person name="Bardou P."/>
            <person name="Bechner M."/>
            <person name="Bellec A."/>
            <person name="Berger A."/>
            <person name="Berges H."/>
            <person name="Bidwell S."/>
            <person name="Bisseling T."/>
            <person name="Choisne N."/>
            <person name="Couloux A."/>
            <person name="Denny R."/>
            <person name="Deshpande S."/>
            <person name="Dai X."/>
            <person name="Doyle J.J."/>
            <person name="Dudez A.M."/>
            <person name="Farmer A.D."/>
            <person name="Fouteau S."/>
            <person name="Franken C."/>
            <person name="Gibelin C."/>
            <person name="Gish J."/>
            <person name="Goldstein S."/>
            <person name="Gonzalez A.J."/>
            <person name="Green P.J."/>
            <person name="Hallab A."/>
            <person name="Hartog M."/>
            <person name="Hua A."/>
            <person name="Humphray S.J."/>
            <person name="Jeong D.H."/>
            <person name="Jing Y."/>
            <person name="Jocker A."/>
            <person name="Kenton S.M."/>
            <person name="Kim D.J."/>
            <person name="Klee K."/>
            <person name="Lai H."/>
            <person name="Lang C."/>
            <person name="Lin S."/>
            <person name="Macmil S.L."/>
            <person name="Magdelenat G."/>
            <person name="Matthews L."/>
            <person name="McCorrison J."/>
            <person name="Monaghan E.L."/>
            <person name="Mun J.H."/>
            <person name="Najar F.Z."/>
            <person name="Nicholson C."/>
            <person name="Noirot C."/>
            <person name="O'Bleness M."/>
            <person name="Paule C.R."/>
            <person name="Poulain J."/>
            <person name="Prion F."/>
            <person name="Qin B."/>
            <person name="Qu C."/>
            <person name="Retzel E.F."/>
            <person name="Riddle C."/>
            <person name="Sallet E."/>
            <person name="Samain S."/>
            <person name="Samson N."/>
            <person name="Sanders I."/>
            <person name="Saurat O."/>
            <person name="Scarpelli C."/>
            <person name="Schiex T."/>
            <person name="Segurens B."/>
            <person name="Severin A.J."/>
            <person name="Sherrier D.J."/>
            <person name="Shi R."/>
            <person name="Sims S."/>
            <person name="Singer S.R."/>
            <person name="Sinharoy S."/>
            <person name="Sterck L."/>
            <person name="Viollet A."/>
            <person name="Wang B.B."/>
            <person name="Wang K."/>
            <person name="Wang M."/>
            <person name="Wang X."/>
            <person name="Warfsmann J."/>
            <person name="Weissenbach J."/>
            <person name="White D.D."/>
            <person name="White J.D."/>
            <person name="Wiley G.B."/>
            <person name="Wincker P."/>
            <person name="Xing Y."/>
            <person name="Yang L."/>
            <person name="Yao Z."/>
            <person name="Ying F."/>
            <person name="Zhai J."/>
            <person name="Zhou L."/>
            <person name="Zuber A."/>
            <person name="Denarie J."/>
            <person name="Dixon R.A."/>
            <person name="May G.D."/>
            <person name="Schwartz D.C."/>
            <person name="Rogers J."/>
            <person name="Quetier F."/>
            <person name="Town C.D."/>
            <person name="Roe B.A."/>
        </authorList>
    </citation>
    <scope>NUCLEOTIDE SEQUENCE [LARGE SCALE GENOMIC DNA]</scope>
    <source>
        <strain evidence="1">A17</strain>
        <strain evidence="2 3">cv. Jemalong A17</strain>
    </source>
</reference>
<dbReference type="HOGENOM" id="CLU_1542353_0_0_1"/>
<gene>
    <name evidence="1" type="ordered locus">MTR_4g071455</name>
</gene>
<accession>A0A072UM61</accession>
<proteinExistence type="predicted"/>
<evidence type="ECO:0000313" key="3">
    <source>
        <dbReference type="Proteomes" id="UP000002051"/>
    </source>
</evidence>
<protein>
    <submittedName>
        <fullName evidence="1 2">Uncharacterized protein</fullName>
    </submittedName>
</protein>
<name>A0A072UM61_MEDTR</name>
<reference evidence="1 3" key="2">
    <citation type="journal article" date="2014" name="BMC Genomics">
        <title>An improved genome release (version Mt4.0) for the model legume Medicago truncatula.</title>
        <authorList>
            <person name="Tang H."/>
            <person name="Krishnakumar V."/>
            <person name="Bidwell S."/>
            <person name="Rosen B."/>
            <person name="Chan A."/>
            <person name="Zhou S."/>
            <person name="Gentzbittel L."/>
            <person name="Childs K.L."/>
            <person name="Yandell M."/>
            <person name="Gundlach H."/>
            <person name="Mayer K.F."/>
            <person name="Schwartz D.C."/>
            <person name="Town C.D."/>
        </authorList>
    </citation>
    <scope>GENOME REANNOTATION</scope>
    <source>
        <strain evidence="1">A17</strain>
        <strain evidence="2 3">cv. Jemalong A17</strain>
    </source>
</reference>
<dbReference type="AlphaFoldDB" id="A0A072UM61"/>
<evidence type="ECO:0000313" key="1">
    <source>
        <dbReference type="EMBL" id="KEH30466.1"/>
    </source>
</evidence>
<dbReference type="eggNOG" id="KOG1187">
    <property type="taxonomic scope" value="Eukaryota"/>
</dbReference>
<keyword evidence="3" id="KW-1185">Reference proteome</keyword>
<organism evidence="1 3">
    <name type="scientific">Medicago truncatula</name>
    <name type="common">Barrel medic</name>
    <name type="synonym">Medicago tribuloides</name>
    <dbReference type="NCBI Taxonomy" id="3880"/>
    <lineage>
        <taxon>Eukaryota</taxon>
        <taxon>Viridiplantae</taxon>
        <taxon>Streptophyta</taxon>
        <taxon>Embryophyta</taxon>
        <taxon>Tracheophyta</taxon>
        <taxon>Spermatophyta</taxon>
        <taxon>Magnoliopsida</taxon>
        <taxon>eudicotyledons</taxon>
        <taxon>Gunneridae</taxon>
        <taxon>Pentapetalae</taxon>
        <taxon>rosids</taxon>
        <taxon>fabids</taxon>
        <taxon>Fabales</taxon>
        <taxon>Fabaceae</taxon>
        <taxon>Papilionoideae</taxon>
        <taxon>50 kb inversion clade</taxon>
        <taxon>NPAAA clade</taxon>
        <taxon>Hologalegina</taxon>
        <taxon>IRL clade</taxon>
        <taxon>Trifolieae</taxon>
        <taxon>Medicago</taxon>
    </lineage>
</organism>
<dbReference type="PaxDb" id="3880-AES89232"/>
<sequence length="174" mass="19539">MNKFQIYNKALPACHTSDRCGTCQCTNNTQLATKYKQKHKMKQFLSLCVTATSPINLTHQKEKSKIEYLELVQGDRTSIAVIRRSFTLGAGKRKRKQQKKINGIVTFTSYSKISQALTQWNSASANYPSSQHTGHRIDPFGGCTDTEISVVKSGRACRYSGAYQKNQDHSITLL</sequence>
<evidence type="ECO:0000313" key="2">
    <source>
        <dbReference type="EnsemblPlants" id="KEH30466"/>
    </source>
</evidence>
<dbReference type="EnsemblPlants" id="KEH30466">
    <property type="protein sequence ID" value="KEH30466"/>
    <property type="gene ID" value="MTR_4g071455"/>
</dbReference>